<dbReference type="InterPro" id="IPR001509">
    <property type="entry name" value="Epimerase_deHydtase"/>
</dbReference>
<evidence type="ECO:0000256" key="2">
    <source>
        <dbReference type="ARBA" id="ARBA00023277"/>
    </source>
</evidence>
<reference evidence="4" key="1">
    <citation type="submission" date="2020-05" db="EMBL/GenBank/DDBJ databases">
        <title>Nod-independent and nitrogen-fixing Bradyrhizobium aeschynomene sp. nov. isolated from nodules of Aeschynomene indica.</title>
        <authorList>
            <person name="Zhang Z."/>
        </authorList>
    </citation>
    <scope>NUCLEOTIDE SEQUENCE</scope>
    <source>
        <strain evidence="4">83012</strain>
    </source>
</reference>
<keyword evidence="2" id="KW-0119">Carbohydrate metabolism</keyword>
<dbReference type="PANTHER" id="PTHR43103">
    <property type="entry name" value="NUCLEOSIDE-DIPHOSPHATE-SUGAR EPIMERASE"/>
    <property type="match status" value="1"/>
</dbReference>
<dbReference type="Proteomes" id="UP000886476">
    <property type="component" value="Unassembled WGS sequence"/>
</dbReference>
<evidence type="ECO:0000313" key="4">
    <source>
        <dbReference type="EMBL" id="NPU67103.1"/>
    </source>
</evidence>
<sequence length="323" mass="34552">MHVLIFGGAGFVGLNIAQGLLERGHVVTVFDAAPLPSAAQRAFAPFGERLRVIKCDVTDATAVATAVGSGCDAVVMGAAITAGPERDAADPERILEVNLLAQVPILQAARRSGIRRVINLSSAASYGASGQRFAVLEETTPCEPVSLYAITKFTSERVAARLSDLWKTDVISVRLSAVFGPFERGGGVRDTPSPQALIAACCARNEPALLNEPGDKDWVYAVDVADAVCLLLETEKPQQTLYNISNEATFTAEAWGRAFASGRAGFTCRLAEQGETPSVPVFAPVRGRLSTTRLADEFGWRARFDCAGSAEHFGRWFDQYGRE</sequence>
<accession>A0ABX2CFV6</accession>
<feature type="domain" description="NAD-dependent epimerase/dehydratase" evidence="3">
    <location>
        <begin position="3"/>
        <end position="244"/>
    </location>
</feature>
<evidence type="ECO:0000256" key="1">
    <source>
        <dbReference type="ARBA" id="ARBA00022857"/>
    </source>
</evidence>
<proteinExistence type="predicted"/>
<keyword evidence="1" id="KW-0521">NADP</keyword>
<name>A0ABX2CFV6_9BRAD</name>
<dbReference type="Pfam" id="PF01370">
    <property type="entry name" value="Epimerase"/>
    <property type="match status" value="1"/>
</dbReference>
<dbReference type="PANTHER" id="PTHR43103:SF3">
    <property type="entry name" value="ADP-L-GLYCERO-D-MANNO-HEPTOSE-6-EPIMERASE"/>
    <property type="match status" value="1"/>
</dbReference>
<dbReference type="InterPro" id="IPR036291">
    <property type="entry name" value="NAD(P)-bd_dom_sf"/>
</dbReference>
<evidence type="ECO:0000259" key="3">
    <source>
        <dbReference type="Pfam" id="PF01370"/>
    </source>
</evidence>
<gene>
    <name evidence="4" type="ORF">HL667_19015</name>
</gene>
<dbReference type="SUPFAM" id="SSF51735">
    <property type="entry name" value="NAD(P)-binding Rossmann-fold domains"/>
    <property type="match status" value="1"/>
</dbReference>
<protein>
    <submittedName>
        <fullName evidence="4">NAD(P)-dependent oxidoreductase</fullName>
    </submittedName>
</protein>
<organism evidence="4 5">
    <name type="scientific">Bradyrhizobium aeschynomenes</name>
    <dbReference type="NCBI Taxonomy" id="2734909"/>
    <lineage>
        <taxon>Bacteria</taxon>
        <taxon>Pseudomonadati</taxon>
        <taxon>Pseudomonadota</taxon>
        <taxon>Alphaproteobacteria</taxon>
        <taxon>Hyphomicrobiales</taxon>
        <taxon>Nitrobacteraceae</taxon>
        <taxon>Bradyrhizobium</taxon>
    </lineage>
</organism>
<keyword evidence="5" id="KW-1185">Reference proteome</keyword>
<dbReference type="EMBL" id="JABFDN010000006">
    <property type="protein sequence ID" value="NPU67103.1"/>
    <property type="molecule type" value="Genomic_DNA"/>
</dbReference>
<dbReference type="Gene3D" id="3.40.50.720">
    <property type="entry name" value="NAD(P)-binding Rossmann-like Domain"/>
    <property type="match status" value="1"/>
</dbReference>
<dbReference type="RefSeq" id="WP_172112210.1">
    <property type="nucleotide sequence ID" value="NZ_JABFDN010000006.1"/>
</dbReference>
<comment type="caution">
    <text evidence="4">The sequence shown here is derived from an EMBL/GenBank/DDBJ whole genome shotgun (WGS) entry which is preliminary data.</text>
</comment>
<evidence type="ECO:0000313" key="5">
    <source>
        <dbReference type="Proteomes" id="UP000886476"/>
    </source>
</evidence>